<dbReference type="PANTHER" id="PTHR31891:SF1">
    <property type="entry name" value="FORMAMIDASE C869.04-RELATED"/>
    <property type="match status" value="1"/>
</dbReference>
<organism evidence="2 3">
    <name type="scientific">Bryocella elongata</name>
    <dbReference type="NCBI Taxonomy" id="863522"/>
    <lineage>
        <taxon>Bacteria</taxon>
        <taxon>Pseudomonadati</taxon>
        <taxon>Acidobacteriota</taxon>
        <taxon>Terriglobia</taxon>
        <taxon>Terriglobales</taxon>
        <taxon>Acidobacteriaceae</taxon>
        <taxon>Bryocella</taxon>
    </lineage>
</organism>
<evidence type="ECO:0000313" key="3">
    <source>
        <dbReference type="Proteomes" id="UP000236728"/>
    </source>
</evidence>
<keyword evidence="3" id="KW-1185">Reference proteome</keyword>
<dbReference type="RefSeq" id="WP_103931899.1">
    <property type="nucleotide sequence ID" value="NZ_FNVA01000001.1"/>
</dbReference>
<dbReference type="SUPFAM" id="SSF141130">
    <property type="entry name" value="Acetamidase/Formamidase-like"/>
    <property type="match status" value="1"/>
</dbReference>
<proteinExistence type="predicted"/>
<feature type="chain" id="PRO_5009286321" evidence="1">
    <location>
        <begin position="22"/>
        <end position="444"/>
    </location>
</feature>
<name>A0A1H5UMZ3_9BACT</name>
<dbReference type="InterPro" id="IPR004304">
    <property type="entry name" value="FmdA_AmdA"/>
</dbReference>
<evidence type="ECO:0000256" key="1">
    <source>
        <dbReference type="SAM" id="SignalP"/>
    </source>
</evidence>
<dbReference type="EMBL" id="FNVA01000001">
    <property type="protein sequence ID" value="SEF75577.1"/>
    <property type="molecule type" value="Genomic_DNA"/>
</dbReference>
<dbReference type="Gene3D" id="3.10.28.20">
    <property type="entry name" value="Acetamidase/Formamidase-like domains"/>
    <property type="match status" value="1"/>
</dbReference>
<reference evidence="2 3" key="1">
    <citation type="submission" date="2016-10" db="EMBL/GenBank/DDBJ databases">
        <authorList>
            <person name="de Groot N.N."/>
        </authorList>
    </citation>
    <scope>NUCLEOTIDE SEQUENCE [LARGE SCALE GENOMIC DNA]</scope>
    <source>
        <strain evidence="2 3">DSM 22489</strain>
    </source>
</reference>
<dbReference type="OrthoDB" id="9811740at2"/>
<dbReference type="Gene3D" id="2.60.120.580">
    <property type="entry name" value="Acetamidase/Formamidase-like domains"/>
    <property type="match status" value="1"/>
</dbReference>
<dbReference type="GO" id="GO:0016811">
    <property type="term" value="F:hydrolase activity, acting on carbon-nitrogen (but not peptide) bonds, in linear amides"/>
    <property type="evidence" value="ECO:0007669"/>
    <property type="project" value="InterPro"/>
</dbReference>
<evidence type="ECO:0000313" key="2">
    <source>
        <dbReference type="EMBL" id="SEF75577.1"/>
    </source>
</evidence>
<protein>
    <submittedName>
        <fullName evidence="2">Acetamidase/formamidase</fullName>
    </submittedName>
</protein>
<dbReference type="AlphaFoldDB" id="A0A1H5UMZ3"/>
<sequence>MPRLVLSALFPLAALTLSAAAQQPASLTGTWSIAFDYHGTPSYWALHLTDTGGKLTGDLDGDKLEGKLDRGHVTFHAIDPRGGYEDVDATVSAGKMTGKVTWKEVGSDEIGTYDFTAVLPQPHTGPPQRHEFVPTEFHRQFSAQTPPVMHIFPGDTLHTTTVDAGGFDEHGKHRSTGGNPETGPFYVEGALPGDTLVVHLVHLKLNRDTAISDDGVVPRATSNHMVIEGKDLGDQVTWKLDREKGVATSTKPGDHLKPYTVPMKPMLGCIATAPPAWQAIPTGDSGPWGGNMDFNEVVEGNTVYLPVINPGALLYIGDGHAAQGDGELNGNALETSMDVEITVDLIHGHGPNSPRVVSPEKIMAMGLGGSLEDALKAATDNMSRWLAEDYHLKPSEIAQVLGTAAEYHISEVADRNAGIVIELRKDRLATIDKDAPETKKPEAK</sequence>
<gene>
    <name evidence="2" type="ORF">SAMN05421819_1069</name>
</gene>
<dbReference type="Pfam" id="PF03069">
    <property type="entry name" value="FmdA_AmdA"/>
    <property type="match status" value="1"/>
</dbReference>
<accession>A0A1H5UMZ3</accession>
<feature type="signal peptide" evidence="1">
    <location>
        <begin position="1"/>
        <end position="21"/>
    </location>
</feature>
<dbReference type="Proteomes" id="UP000236728">
    <property type="component" value="Unassembled WGS sequence"/>
</dbReference>
<keyword evidence="1" id="KW-0732">Signal</keyword>
<dbReference type="PANTHER" id="PTHR31891">
    <property type="entry name" value="FORMAMIDASE C869.04-RELATED"/>
    <property type="match status" value="1"/>
</dbReference>